<sequence>MAEEQKVDKQFVNLAPISRVDKGCIYQSAFKFSIADENVFNIALTGPYGSGKSSIIKGLKNTIDNEDFYSDVTMLEVNLASFENKPKPKEAEIELSILQQMIYSTSSDVLPLSRFKRIKAPKNPSLNSLVALLTIVGILISVTFHKTLFSVATWSIEFILVWLLLTTTGFGCWSLIRYVYADIWSASIRKISFKNMEIEKDVSSDSILNKHVDEVLYFFERTKYNLVVFEDLDRFNTPDIYIKLREINYLINNSHNVGKQRKVKFLYALRDSVFTEKERTKFFDFIIPVVPLIGSSNSLDIINERVRKLTGLSKKIDNNFFTRCFRFLK</sequence>
<feature type="transmembrane region" description="Helical" evidence="1">
    <location>
        <begin position="126"/>
        <end position="144"/>
    </location>
</feature>
<evidence type="ECO:0000313" key="3">
    <source>
        <dbReference type="EMBL" id="GAC15486.1"/>
    </source>
</evidence>
<evidence type="ECO:0000259" key="2">
    <source>
        <dbReference type="Pfam" id="PF20693"/>
    </source>
</evidence>
<dbReference type="InterPro" id="IPR048428">
    <property type="entry name" value="YobI-NTPase"/>
</dbReference>
<evidence type="ECO:0000313" key="4">
    <source>
        <dbReference type="Proteomes" id="UP000006334"/>
    </source>
</evidence>
<keyword evidence="1" id="KW-0472">Membrane</keyword>
<accession>K6XUY8</accession>
<dbReference type="InterPro" id="IPR027417">
    <property type="entry name" value="P-loop_NTPase"/>
</dbReference>
<proteinExistence type="predicted"/>
<dbReference type="OrthoDB" id="1701659at2"/>
<comment type="caution">
    <text evidence="3">The sequence shown here is derived from an EMBL/GenBank/DDBJ whole genome shotgun (WGS) entry which is preliminary data.</text>
</comment>
<feature type="transmembrane region" description="Helical" evidence="1">
    <location>
        <begin position="156"/>
        <end position="180"/>
    </location>
</feature>
<organism evidence="3 4">
    <name type="scientific">Aliiglaciecola lipolytica E3</name>
    <dbReference type="NCBI Taxonomy" id="1127673"/>
    <lineage>
        <taxon>Bacteria</taxon>
        <taxon>Pseudomonadati</taxon>
        <taxon>Pseudomonadota</taxon>
        <taxon>Gammaproteobacteria</taxon>
        <taxon>Alteromonadales</taxon>
        <taxon>Alteromonadaceae</taxon>
        <taxon>Aliiglaciecola</taxon>
    </lineage>
</organism>
<gene>
    <name evidence="3" type="ORF">GLIP_2865</name>
</gene>
<keyword evidence="4" id="KW-1185">Reference proteome</keyword>
<protein>
    <recommendedName>
        <fullName evidence="2">YobI-like P-loop NTPase domain-containing protein</fullName>
    </recommendedName>
</protein>
<reference evidence="3 4" key="1">
    <citation type="journal article" date="2017" name="Antonie Van Leeuwenhoek">
        <title>Rhizobium rhizosphaerae sp. nov., a novel species isolated from rice rhizosphere.</title>
        <authorList>
            <person name="Zhao J.J."/>
            <person name="Zhang J."/>
            <person name="Zhang R.J."/>
            <person name="Zhang C.W."/>
            <person name="Yin H.Q."/>
            <person name="Zhang X.X."/>
        </authorList>
    </citation>
    <scope>NUCLEOTIDE SEQUENCE [LARGE SCALE GENOMIC DNA]</scope>
    <source>
        <strain evidence="3 4">E3</strain>
    </source>
</reference>
<keyword evidence="1" id="KW-1133">Transmembrane helix</keyword>
<feature type="domain" description="YobI-like P-loop NTPase" evidence="2">
    <location>
        <begin position="26"/>
        <end position="327"/>
    </location>
</feature>
<dbReference type="SUPFAM" id="SSF52540">
    <property type="entry name" value="P-loop containing nucleoside triphosphate hydrolases"/>
    <property type="match status" value="1"/>
</dbReference>
<keyword evidence="1" id="KW-0812">Transmembrane</keyword>
<dbReference type="Proteomes" id="UP000006334">
    <property type="component" value="Unassembled WGS sequence"/>
</dbReference>
<evidence type="ECO:0000256" key="1">
    <source>
        <dbReference type="SAM" id="Phobius"/>
    </source>
</evidence>
<dbReference type="EMBL" id="BAEN01000057">
    <property type="protein sequence ID" value="GAC15486.1"/>
    <property type="molecule type" value="Genomic_DNA"/>
</dbReference>
<dbReference type="eggNOG" id="COG5290">
    <property type="taxonomic scope" value="Bacteria"/>
</dbReference>
<dbReference type="RefSeq" id="WP_008845291.1">
    <property type="nucleotide sequence ID" value="NZ_BAEN01000057.1"/>
</dbReference>
<name>K6XUY8_9ALTE</name>
<dbReference type="STRING" id="1127673.GLIP_2865"/>
<dbReference type="AlphaFoldDB" id="K6XUY8"/>
<dbReference type="Pfam" id="PF20693">
    <property type="entry name" value="YobI-ATPase"/>
    <property type="match status" value="1"/>
</dbReference>